<dbReference type="InterPro" id="IPR004264">
    <property type="entry name" value="Transposase_23"/>
</dbReference>
<proteinExistence type="predicted"/>
<organism evidence="2">
    <name type="scientific">Arundo donax</name>
    <name type="common">Giant reed</name>
    <name type="synonym">Donax arundinaceus</name>
    <dbReference type="NCBI Taxonomy" id="35708"/>
    <lineage>
        <taxon>Eukaryota</taxon>
        <taxon>Viridiplantae</taxon>
        <taxon>Streptophyta</taxon>
        <taxon>Embryophyta</taxon>
        <taxon>Tracheophyta</taxon>
        <taxon>Spermatophyta</taxon>
        <taxon>Magnoliopsida</taxon>
        <taxon>Liliopsida</taxon>
        <taxon>Poales</taxon>
        <taxon>Poaceae</taxon>
        <taxon>PACMAD clade</taxon>
        <taxon>Arundinoideae</taxon>
        <taxon>Arundineae</taxon>
        <taxon>Arundo</taxon>
    </lineage>
</organism>
<feature type="domain" description="Transposase Tnp1/En/Spm-like" evidence="1">
    <location>
        <begin position="122"/>
        <end position="183"/>
    </location>
</feature>
<reference evidence="2" key="2">
    <citation type="journal article" date="2015" name="Data Brief">
        <title>Shoot transcriptome of the giant reed, Arundo donax.</title>
        <authorList>
            <person name="Barrero R.A."/>
            <person name="Guerrero F.D."/>
            <person name="Moolhuijzen P."/>
            <person name="Goolsby J.A."/>
            <person name="Tidwell J."/>
            <person name="Bellgard S.E."/>
            <person name="Bellgard M.I."/>
        </authorList>
    </citation>
    <scope>NUCLEOTIDE SEQUENCE</scope>
    <source>
        <tissue evidence="2">Shoot tissue taken approximately 20 cm above the soil surface</tissue>
    </source>
</reference>
<evidence type="ECO:0000313" key="2">
    <source>
        <dbReference type="EMBL" id="JAD79721.1"/>
    </source>
</evidence>
<dbReference type="AlphaFoldDB" id="A0A0A9CVV4"/>
<dbReference type="EMBL" id="GBRH01218174">
    <property type="protein sequence ID" value="JAD79721.1"/>
    <property type="molecule type" value="Transcribed_RNA"/>
</dbReference>
<evidence type="ECO:0000259" key="1">
    <source>
        <dbReference type="Pfam" id="PF03017"/>
    </source>
</evidence>
<reference evidence="2" key="1">
    <citation type="submission" date="2014-09" db="EMBL/GenBank/DDBJ databases">
        <authorList>
            <person name="Magalhaes I.L.F."/>
            <person name="Oliveira U."/>
            <person name="Santos F.R."/>
            <person name="Vidigal T.H.D.A."/>
            <person name="Brescovit A.D."/>
            <person name="Santos A.J."/>
        </authorList>
    </citation>
    <scope>NUCLEOTIDE SEQUENCE</scope>
    <source>
        <tissue evidence="2">Shoot tissue taken approximately 20 cm above the soil surface</tissue>
    </source>
</reference>
<dbReference type="Pfam" id="PF03017">
    <property type="entry name" value="Transposase_23"/>
    <property type="match status" value="1"/>
</dbReference>
<accession>A0A0A9CVV4</accession>
<name>A0A0A9CVV4_ARUDO</name>
<sequence>MMKTPVLWIENLIVITDLKIQLLMRTLHQMMCSRHLSTQIIEPLKTIYLYQEPHVHTNNRATEAHTSLPSQQPIAKDAYIQSSTHEDKDDTGTNLPCDTTRTNMRTQRVKAPNVNRSELSPVYLISLRNKGRVVAKGKLVATDSKRLIGGTMLGKEYVVVFVGSLENIANGDEELPRPLYDVNNATSSIQT</sequence>
<protein>
    <recommendedName>
        <fullName evidence="1">Transposase Tnp1/En/Spm-like domain-containing protein</fullName>
    </recommendedName>
</protein>